<dbReference type="PANTHER" id="PTHR39189">
    <property type="entry name" value="UPF0173 METAL-DEPENDENT HYDROLASE YTKL"/>
    <property type="match status" value="1"/>
</dbReference>
<organism evidence="1 2">
    <name type="scientific">Candidatus Nomurabacteria bacterium RIFCSPHIGHO2_01_FULL_38_19</name>
    <dbReference type="NCBI Taxonomy" id="1801732"/>
    <lineage>
        <taxon>Bacteria</taxon>
        <taxon>Candidatus Nomuraibacteriota</taxon>
    </lineage>
</organism>
<evidence type="ECO:0008006" key="3">
    <source>
        <dbReference type="Google" id="ProtNLM"/>
    </source>
</evidence>
<dbReference type="STRING" id="1801732.A2814_00335"/>
<protein>
    <recommendedName>
        <fullName evidence="3">Zn-dependent hydrolase of the metallo-beta-lactamase superfamily</fullName>
    </recommendedName>
</protein>
<dbReference type="AlphaFoldDB" id="A0A1F6UQZ5"/>
<dbReference type="Pfam" id="PF13483">
    <property type="entry name" value="Lactamase_B_3"/>
    <property type="match status" value="1"/>
</dbReference>
<dbReference type="SUPFAM" id="SSF56281">
    <property type="entry name" value="Metallo-hydrolase/oxidoreductase"/>
    <property type="match status" value="1"/>
</dbReference>
<dbReference type="EMBL" id="MFTI01000025">
    <property type="protein sequence ID" value="OGI59783.1"/>
    <property type="molecule type" value="Genomic_DNA"/>
</dbReference>
<name>A0A1F6UQZ5_9BACT</name>
<dbReference type="InterPro" id="IPR036866">
    <property type="entry name" value="RibonucZ/Hydroxyglut_hydro"/>
</dbReference>
<reference evidence="1 2" key="1">
    <citation type="journal article" date="2016" name="Nat. Commun.">
        <title>Thousands of microbial genomes shed light on interconnected biogeochemical processes in an aquifer system.</title>
        <authorList>
            <person name="Anantharaman K."/>
            <person name="Brown C.T."/>
            <person name="Hug L.A."/>
            <person name="Sharon I."/>
            <person name="Castelle C.J."/>
            <person name="Probst A.J."/>
            <person name="Thomas B.C."/>
            <person name="Singh A."/>
            <person name="Wilkins M.J."/>
            <person name="Karaoz U."/>
            <person name="Brodie E.L."/>
            <person name="Williams K.H."/>
            <person name="Hubbard S.S."/>
            <person name="Banfield J.F."/>
        </authorList>
    </citation>
    <scope>NUCLEOTIDE SEQUENCE [LARGE SCALE GENOMIC DNA]</scope>
</reference>
<comment type="caution">
    <text evidence="1">The sequence shown here is derived from an EMBL/GenBank/DDBJ whole genome shotgun (WGS) entry which is preliminary data.</text>
</comment>
<proteinExistence type="predicted"/>
<accession>A0A1F6UQZ5</accession>
<sequence length="211" mass="23105">MQPMVITYFGKQFFKIEQGKMVLAFNPVSKNSQSGISARFGADVALVTTNHPDYNGLEQLAFGERVPFAVTGPGDYEVKEIFIKGVSSDASIDAKKYINTIYSLTVDNINIVFLGALSNLEISKEAREAINNPDVLFVPIGGGGTLDAKTAAKLSLSFEPKMIIPMDYDNSSLKTFLKETAEEKAEVVDRLTLKLKDLEDKEGEVVVLKSL</sequence>
<dbReference type="PANTHER" id="PTHR39189:SF1">
    <property type="entry name" value="UPF0173 METAL-DEPENDENT HYDROLASE YTKL"/>
    <property type="match status" value="1"/>
</dbReference>
<evidence type="ECO:0000313" key="1">
    <source>
        <dbReference type="EMBL" id="OGI59783.1"/>
    </source>
</evidence>
<dbReference type="Gene3D" id="3.60.15.10">
    <property type="entry name" value="Ribonuclease Z/Hydroxyacylglutathione hydrolase-like"/>
    <property type="match status" value="1"/>
</dbReference>
<evidence type="ECO:0000313" key="2">
    <source>
        <dbReference type="Proteomes" id="UP000177869"/>
    </source>
</evidence>
<gene>
    <name evidence="1" type="ORF">A2814_00335</name>
</gene>
<dbReference type="Proteomes" id="UP000177869">
    <property type="component" value="Unassembled WGS sequence"/>
</dbReference>